<dbReference type="InterPro" id="IPR013222">
    <property type="entry name" value="Glyco_hyd_98_carb-bd"/>
</dbReference>
<evidence type="ECO:0000313" key="2">
    <source>
        <dbReference type="EMBL" id="MDI2027915.1"/>
    </source>
</evidence>
<gene>
    <name evidence="2" type="ORF">QFW96_04815</name>
</gene>
<sequence>MVEIDGGYGQWRRGDATFDGQVHPHSVIGSTCSKSDDGHELFALDRRFQRFQATLGIADGAPAGTVTRFVVELDGRELASRELRPGEVGLLDVPVADGERLLLQVDNIDSECSASAVWGEAVLR</sequence>
<reference evidence="2 3" key="1">
    <citation type="submission" date="2023-04" db="EMBL/GenBank/DDBJ databases">
        <title>Draft genome sequence of Saccharopolyspora sp. TS4A08 isolated from sweet potato rhizospheric soil.</title>
        <authorList>
            <person name="Suksaard P."/>
            <person name="Duangmal K."/>
        </authorList>
    </citation>
    <scope>NUCLEOTIDE SEQUENCE [LARGE SCALE GENOMIC DNA]</scope>
    <source>
        <strain evidence="2 3">TS4A08</strain>
    </source>
</reference>
<comment type="caution">
    <text evidence="2">The sequence shown here is derived from an EMBL/GenBank/DDBJ whole genome shotgun (WGS) entry which is preliminary data.</text>
</comment>
<accession>A0ABT6PJ82</accession>
<dbReference type="InterPro" id="IPR038637">
    <property type="entry name" value="NPCBM_sf"/>
</dbReference>
<dbReference type="Proteomes" id="UP001237595">
    <property type="component" value="Unassembled WGS sequence"/>
</dbReference>
<dbReference type="SUPFAM" id="SSF49785">
    <property type="entry name" value="Galactose-binding domain-like"/>
    <property type="match status" value="1"/>
</dbReference>
<dbReference type="Gene3D" id="2.60.120.1060">
    <property type="entry name" value="NPCBM/NEW2 domain"/>
    <property type="match status" value="1"/>
</dbReference>
<feature type="domain" description="Glycosyl hydrolase family 98 putative carbohydrate-binding module" evidence="1">
    <location>
        <begin position="42"/>
        <end position="123"/>
    </location>
</feature>
<dbReference type="Pfam" id="PF08305">
    <property type="entry name" value="NPCBM"/>
    <property type="match status" value="1"/>
</dbReference>
<protein>
    <submittedName>
        <fullName evidence="2">NPCBM/NEW2 domain-containing protein</fullName>
    </submittedName>
</protein>
<dbReference type="InterPro" id="IPR008979">
    <property type="entry name" value="Galactose-bd-like_sf"/>
</dbReference>
<evidence type="ECO:0000259" key="1">
    <source>
        <dbReference type="Pfam" id="PF08305"/>
    </source>
</evidence>
<dbReference type="RefSeq" id="WP_281454295.1">
    <property type="nucleotide sequence ID" value="NZ_JASAOF010000002.1"/>
</dbReference>
<name>A0ABT6PJ82_9PSEU</name>
<keyword evidence="3" id="KW-1185">Reference proteome</keyword>
<proteinExistence type="predicted"/>
<organism evidence="2 3">
    <name type="scientific">Saccharopolyspora ipomoeae</name>
    <dbReference type="NCBI Taxonomy" id="3042027"/>
    <lineage>
        <taxon>Bacteria</taxon>
        <taxon>Bacillati</taxon>
        <taxon>Actinomycetota</taxon>
        <taxon>Actinomycetes</taxon>
        <taxon>Pseudonocardiales</taxon>
        <taxon>Pseudonocardiaceae</taxon>
        <taxon>Saccharopolyspora</taxon>
    </lineage>
</organism>
<evidence type="ECO:0000313" key="3">
    <source>
        <dbReference type="Proteomes" id="UP001237595"/>
    </source>
</evidence>
<dbReference type="EMBL" id="JASAOF010000002">
    <property type="protein sequence ID" value="MDI2027915.1"/>
    <property type="molecule type" value="Genomic_DNA"/>
</dbReference>